<dbReference type="EMBL" id="CM029039">
    <property type="protein sequence ID" value="KAG2643796.1"/>
    <property type="molecule type" value="Genomic_DNA"/>
</dbReference>
<reference evidence="2" key="1">
    <citation type="submission" date="2020-05" db="EMBL/GenBank/DDBJ databases">
        <title>WGS assembly of Panicum virgatum.</title>
        <authorList>
            <person name="Lovell J.T."/>
            <person name="Jenkins J."/>
            <person name="Shu S."/>
            <person name="Juenger T.E."/>
            <person name="Schmutz J."/>
        </authorList>
    </citation>
    <scope>NUCLEOTIDE SEQUENCE</scope>
    <source>
        <strain evidence="2">AP13</strain>
    </source>
</reference>
<comment type="caution">
    <text evidence="2">The sequence shown here is derived from an EMBL/GenBank/DDBJ whole genome shotgun (WGS) entry which is preliminary data.</text>
</comment>
<name>A0A8T0WD43_PANVG</name>
<evidence type="ECO:0000313" key="3">
    <source>
        <dbReference type="Proteomes" id="UP000823388"/>
    </source>
</evidence>
<keyword evidence="3" id="KW-1185">Reference proteome</keyword>
<feature type="region of interest" description="Disordered" evidence="1">
    <location>
        <begin position="43"/>
        <end position="67"/>
    </location>
</feature>
<gene>
    <name evidence="2" type="ORF">PVAP13_2KG348209</name>
</gene>
<accession>A0A8T0WD43</accession>
<sequence>MLHRAVPIFQSNAAARGASGSFLSLRSPLSSLVLTAPPLSAIPSSSRALSSCRAGKGRSSRRRRCRRRRRVVPRLPLLLFPRPRPTLKPPSVSPLLRFPRFHRGPAPPLQLLLPHGRQSTAALAPS</sequence>
<evidence type="ECO:0000313" key="2">
    <source>
        <dbReference type="EMBL" id="KAG2643796.1"/>
    </source>
</evidence>
<organism evidence="2 3">
    <name type="scientific">Panicum virgatum</name>
    <name type="common">Blackwell switchgrass</name>
    <dbReference type="NCBI Taxonomy" id="38727"/>
    <lineage>
        <taxon>Eukaryota</taxon>
        <taxon>Viridiplantae</taxon>
        <taxon>Streptophyta</taxon>
        <taxon>Embryophyta</taxon>
        <taxon>Tracheophyta</taxon>
        <taxon>Spermatophyta</taxon>
        <taxon>Magnoliopsida</taxon>
        <taxon>Liliopsida</taxon>
        <taxon>Poales</taxon>
        <taxon>Poaceae</taxon>
        <taxon>PACMAD clade</taxon>
        <taxon>Panicoideae</taxon>
        <taxon>Panicodae</taxon>
        <taxon>Paniceae</taxon>
        <taxon>Panicinae</taxon>
        <taxon>Panicum</taxon>
        <taxon>Panicum sect. Hiantes</taxon>
    </lineage>
</organism>
<dbReference type="Proteomes" id="UP000823388">
    <property type="component" value="Chromosome 2K"/>
</dbReference>
<protein>
    <submittedName>
        <fullName evidence="2">Uncharacterized protein</fullName>
    </submittedName>
</protein>
<feature type="compositionally biased region" description="Basic residues" evidence="1">
    <location>
        <begin position="55"/>
        <end position="67"/>
    </location>
</feature>
<proteinExistence type="predicted"/>
<evidence type="ECO:0000256" key="1">
    <source>
        <dbReference type="SAM" id="MobiDB-lite"/>
    </source>
</evidence>
<dbReference type="AlphaFoldDB" id="A0A8T0WD43"/>